<evidence type="ECO:0000313" key="1">
    <source>
        <dbReference type="EMBL" id="KAA3484497.1"/>
    </source>
</evidence>
<gene>
    <name evidence="1" type="ORF">EPI10_006578</name>
</gene>
<sequence>MPCVSTGKAEHEVPSELLKPIMIPEWKWEQVTMDFVLGLPLSPRKKYTIWVIVDRLTKSTHFIHVRTDYLLEKLAELFWGKLHEALGTKLNFNTAFHSQTNGQSDYQSSIKMALYEALYGQKCRTLLYLNELNDKKISSTDLIREIEYKVRIIQDYLKAASDPQKSYVDLKRKYIEFQVGDKIFLRLSSWKKVLHFG</sequence>
<dbReference type="SUPFAM" id="SSF53098">
    <property type="entry name" value="Ribonuclease H-like"/>
    <property type="match status" value="1"/>
</dbReference>
<dbReference type="PANTHER" id="PTHR45835:SF99">
    <property type="entry name" value="CHROMO DOMAIN-CONTAINING PROTEIN-RELATED"/>
    <property type="match status" value="1"/>
</dbReference>
<evidence type="ECO:0000313" key="2">
    <source>
        <dbReference type="Proteomes" id="UP000325315"/>
    </source>
</evidence>
<protein>
    <submittedName>
        <fullName evidence="1">Integrase, catalytic core</fullName>
    </submittedName>
</protein>
<proteinExistence type="predicted"/>
<organism evidence="1 2">
    <name type="scientific">Gossypium australe</name>
    <dbReference type="NCBI Taxonomy" id="47621"/>
    <lineage>
        <taxon>Eukaryota</taxon>
        <taxon>Viridiplantae</taxon>
        <taxon>Streptophyta</taxon>
        <taxon>Embryophyta</taxon>
        <taxon>Tracheophyta</taxon>
        <taxon>Spermatophyta</taxon>
        <taxon>Magnoliopsida</taxon>
        <taxon>eudicotyledons</taxon>
        <taxon>Gunneridae</taxon>
        <taxon>Pentapetalae</taxon>
        <taxon>rosids</taxon>
        <taxon>malvids</taxon>
        <taxon>Malvales</taxon>
        <taxon>Malvaceae</taxon>
        <taxon>Malvoideae</taxon>
        <taxon>Gossypium</taxon>
    </lineage>
</organism>
<dbReference type="EMBL" id="SMMG02000002">
    <property type="protein sequence ID" value="KAA3484497.1"/>
    <property type="molecule type" value="Genomic_DNA"/>
</dbReference>
<keyword evidence="2" id="KW-1185">Reference proteome</keyword>
<accession>A0A5B6WUN9</accession>
<dbReference type="InterPro" id="IPR012337">
    <property type="entry name" value="RNaseH-like_sf"/>
</dbReference>
<dbReference type="Gene3D" id="3.30.420.10">
    <property type="entry name" value="Ribonuclease H-like superfamily/Ribonuclease H"/>
    <property type="match status" value="1"/>
</dbReference>
<dbReference type="GO" id="GO:0003676">
    <property type="term" value="F:nucleic acid binding"/>
    <property type="evidence" value="ECO:0007669"/>
    <property type="project" value="InterPro"/>
</dbReference>
<name>A0A5B6WUN9_9ROSI</name>
<dbReference type="Proteomes" id="UP000325315">
    <property type="component" value="Unassembled WGS sequence"/>
</dbReference>
<comment type="caution">
    <text evidence="1">The sequence shown here is derived from an EMBL/GenBank/DDBJ whole genome shotgun (WGS) entry which is preliminary data.</text>
</comment>
<dbReference type="InterPro" id="IPR036397">
    <property type="entry name" value="RNaseH_sf"/>
</dbReference>
<dbReference type="AlphaFoldDB" id="A0A5B6WUN9"/>
<dbReference type="PANTHER" id="PTHR45835">
    <property type="entry name" value="YALI0A06105P"/>
    <property type="match status" value="1"/>
</dbReference>
<reference evidence="2" key="1">
    <citation type="journal article" date="2019" name="Plant Biotechnol. J.">
        <title>Genome sequencing of the Australian wild diploid species Gossypium australe highlights disease resistance and delayed gland morphogenesis.</title>
        <authorList>
            <person name="Cai Y."/>
            <person name="Cai X."/>
            <person name="Wang Q."/>
            <person name="Wang P."/>
            <person name="Zhang Y."/>
            <person name="Cai C."/>
            <person name="Xu Y."/>
            <person name="Wang K."/>
            <person name="Zhou Z."/>
            <person name="Wang C."/>
            <person name="Geng S."/>
            <person name="Li B."/>
            <person name="Dong Q."/>
            <person name="Hou Y."/>
            <person name="Wang H."/>
            <person name="Ai P."/>
            <person name="Liu Z."/>
            <person name="Yi F."/>
            <person name="Sun M."/>
            <person name="An G."/>
            <person name="Cheng J."/>
            <person name="Zhang Y."/>
            <person name="Shi Q."/>
            <person name="Xie Y."/>
            <person name="Shi X."/>
            <person name="Chang Y."/>
            <person name="Huang F."/>
            <person name="Chen Y."/>
            <person name="Hong S."/>
            <person name="Mi L."/>
            <person name="Sun Q."/>
            <person name="Zhang L."/>
            <person name="Zhou B."/>
            <person name="Peng R."/>
            <person name="Zhang X."/>
            <person name="Liu F."/>
        </authorList>
    </citation>
    <scope>NUCLEOTIDE SEQUENCE [LARGE SCALE GENOMIC DNA]</scope>
    <source>
        <strain evidence="2">cv. PA1801</strain>
    </source>
</reference>
<dbReference type="OrthoDB" id="1929447at2759"/>